<evidence type="ECO:0000313" key="3">
    <source>
        <dbReference type="Proteomes" id="UP000321424"/>
    </source>
</evidence>
<feature type="compositionally biased region" description="Basic and acidic residues" evidence="1">
    <location>
        <begin position="8"/>
        <end position="35"/>
    </location>
</feature>
<evidence type="ECO:0000256" key="1">
    <source>
        <dbReference type="SAM" id="MobiDB-lite"/>
    </source>
</evidence>
<dbReference type="AlphaFoldDB" id="A0A511M881"/>
<comment type="caution">
    <text evidence="2">The sequence shown here is derived from an EMBL/GenBank/DDBJ whole genome shotgun (WGS) entry which is preliminary data.</text>
</comment>
<accession>A0A511M881</accession>
<feature type="region of interest" description="Disordered" evidence="1">
    <location>
        <begin position="55"/>
        <end position="88"/>
    </location>
</feature>
<feature type="region of interest" description="Disordered" evidence="1">
    <location>
        <begin position="1"/>
        <end position="35"/>
    </location>
</feature>
<gene>
    <name evidence="2" type="ORF">NN4_13280</name>
</gene>
<keyword evidence="3" id="KW-1185">Reference proteome</keyword>
<evidence type="ECO:0000313" key="2">
    <source>
        <dbReference type="EMBL" id="GEM36809.1"/>
    </source>
</evidence>
<organism evidence="2 3">
    <name type="scientific">Nocardia ninae NBRC 108245</name>
    <dbReference type="NCBI Taxonomy" id="1210091"/>
    <lineage>
        <taxon>Bacteria</taxon>
        <taxon>Bacillati</taxon>
        <taxon>Actinomycetota</taxon>
        <taxon>Actinomycetes</taxon>
        <taxon>Mycobacteriales</taxon>
        <taxon>Nocardiaceae</taxon>
        <taxon>Nocardia</taxon>
    </lineage>
</organism>
<proteinExistence type="predicted"/>
<reference evidence="2 3" key="1">
    <citation type="submission" date="2019-07" db="EMBL/GenBank/DDBJ databases">
        <title>Whole genome shotgun sequence of Nocardia ninae NBRC 108245.</title>
        <authorList>
            <person name="Hosoyama A."/>
            <person name="Uohara A."/>
            <person name="Ohji S."/>
            <person name="Ichikawa N."/>
        </authorList>
    </citation>
    <scope>NUCLEOTIDE SEQUENCE [LARGE SCALE GENOMIC DNA]</scope>
    <source>
        <strain evidence="2 3">NBRC 108245</strain>
    </source>
</reference>
<name>A0A511M881_9NOCA</name>
<sequence length="114" mass="12673">MGFAATPDRVESAAEKRGYDAGEARGEGGNDGGEERCEHVLPFVSCVFKPPGQFSCGRSDAESEMSVPRYENSRWREQPGWASNADHAENRQWQASIVSSLPEYVRMEESPIDF</sequence>
<protein>
    <submittedName>
        <fullName evidence="2">Uncharacterized protein</fullName>
    </submittedName>
</protein>
<dbReference type="EMBL" id="BJXA01000005">
    <property type="protein sequence ID" value="GEM36809.1"/>
    <property type="molecule type" value="Genomic_DNA"/>
</dbReference>
<dbReference type="Proteomes" id="UP000321424">
    <property type="component" value="Unassembled WGS sequence"/>
</dbReference>